<dbReference type="EMBL" id="LLZU01000033">
    <property type="protein sequence ID" value="KRV48024.1"/>
    <property type="molecule type" value="Genomic_DNA"/>
</dbReference>
<evidence type="ECO:0000313" key="1">
    <source>
        <dbReference type="EMBL" id="KRV48024.1"/>
    </source>
</evidence>
<evidence type="ECO:0008006" key="3">
    <source>
        <dbReference type="Google" id="ProtNLM"/>
    </source>
</evidence>
<evidence type="ECO:0000313" key="2">
    <source>
        <dbReference type="Proteomes" id="UP000050867"/>
    </source>
</evidence>
<dbReference type="OrthoDB" id="6167040at2"/>
<dbReference type="SUPFAM" id="SSF142906">
    <property type="entry name" value="YjbR-like"/>
    <property type="match status" value="1"/>
</dbReference>
<dbReference type="AlphaFoldDB" id="A0A0T6LPX2"/>
<dbReference type="Proteomes" id="UP000050867">
    <property type="component" value="Unassembled WGS sequence"/>
</dbReference>
<reference evidence="1 2" key="1">
    <citation type="submission" date="2015-10" db="EMBL/GenBank/DDBJ databases">
        <title>Draft genome sequence of pyrrolomycin-producing Streptomyces vitaminophilus.</title>
        <authorList>
            <person name="Graham D.E."/>
            <person name="Mahan K.M."/>
            <person name="Klingeman D.M."/>
            <person name="Hettich R.L."/>
            <person name="Parry R.J."/>
        </authorList>
    </citation>
    <scope>NUCLEOTIDE SEQUENCE [LARGE SCALE GENOMIC DNA]</scope>
    <source>
        <strain evidence="1 2">ATCC 31673</strain>
    </source>
</reference>
<dbReference type="InterPro" id="IPR038056">
    <property type="entry name" value="YjbR-like_sf"/>
</dbReference>
<dbReference type="STRING" id="76728.AQ490_27230"/>
<gene>
    <name evidence="1" type="ORF">AQ490_27230</name>
</gene>
<organism evidence="1 2">
    <name type="scientific">Wenjunlia vitaminophila</name>
    <name type="common">Streptomyces vitaminophilus</name>
    <dbReference type="NCBI Taxonomy" id="76728"/>
    <lineage>
        <taxon>Bacteria</taxon>
        <taxon>Bacillati</taxon>
        <taxon>Actinomycetota</taxon>
        <taxon>Actinomycetes</taxon>
        <taxon>Kitasatosporales</taxon>
        <taxon>Streptomycetaceae</taxon>
        <taxon>Wenjunlia</taxon>
    </lineage>
</organism>
<comment type="caution">
    <text evidence="1">The sequence shown here is derived from an EMBL/GenBank/DDBJ whole genome shotgun (WGS) entry which is preliminary data.</text>
</comment>
<dbReference type="Gene3D" id="3.90.1150.30">
    <property type="match status" value="1"/>
</dbReference>
<sequence length="113" mass="12570">MAGADDVRRIALSLPETSEKLSWGIPTFRVRGRIFASIADDDATIGFKCPMEERAELIAAEPEKFFLRPGHDDNSGWLRLRLAALDDEAELRAILEDAWRLAAPRTLAAAHPE</sequence>
<name>A0A0T6LPX2_WENVI</name>
<dbReference type="eggNOG" id="COG3801">
    <property type="taxonomic scope" value="Bacteria"/>
</dbReference>
<proteinExistence type="predicted"/>
<keyword evidence="2" id="KW-1185">Reference proteome</keyword>
<dbReference type="Pfam" id="PF04237">
    <property type="entry name" value="YjbR"/>
    <property type="match status" value="1"/>
</dbReference>
<protein>
    <recommendedName>
        <fullName evidence="3">MmcQ/YjbR family DNA-binding protein</fullName>
    </recommendedName>
</protein>
<dbReference type="RefSeq" id="WP_018384386.1">
    <property type="nucleotide sequence ID" value="NZ_LLZU01000033.1"/>
</dbReference>
<accession>A0A0T6LPX2</accession>
<dbReference type="InterPro" id="IPR058532">
    <property type="entry name" value="YjbR/MT2646/Rv2570-like"/>
</dbReference>